<dbReference type="InterPro" id="IPR003511">
    <property type="entry name" value="HORMA_dom"/>
</dbReference>
<evidence type="ECO:0000313" key="8">
    <source>
        <dbReference type="Proteomes" id="UP001652700"/>
    </source>
</evidence>
<evidence type="ECO:0000256" key="4">
    <source>
        <dbReference type="ARBA" id="ARBA00023242"/>
    </source>
</evidence>
<evidence type="ECO:0000256" key="1">
    <source>
        <dbReference type="ARBA" id="ARBA00004123"/>
    </source>
</evidence>
<dbReference type="PROSITE" id="PS50815">
    <property type="entry name" value="HORMA"/>
    <property type="match status" value="1"/>
</dbReference>
<keyword evidence="8" id="KW-1185">Reference proteome</keyword>
<protein>
    <recommendedName>
        <fullName evidence="6">HORMA domain-containing protein</fullName>
    </recommendedName>
</protein>
<evidence type="ECO:0000256" key="2">
    <source>
        <dbReference type="ARBA" id="ARBA00004286"/>
    </source>
</evidence>
<dbReference type="SUPFAM" id="SSF56019">
    <property type="entry name" value="The spindle assembly checkpoint protein mad2"/>
    <property type="match status" value="1"/>
</dbReference>
<evidence type="ECO:0000256" key="5">
    <source>
        <dbReference type="ARBA" id="ARBA00023254"/>
    </source>
</evidence>
<organism evidence="7 8">
    <name type="scientific">Diabrotica virgifera virgifera</name>
    <name type="common">western corn rootworm</name>
    <dbReference type="NCBI Taxonomy" id="50390"/>
    <lineage>
        <taxon>Eukaryota</taxon>
        <taxon>Metazoa</taxon>
        <taxon>Ecdysozoa</taxon>
        <taxon>Arthropoda</taxon>
        <taxon>Hexapoda</taxon>
        <taxon>Insecta</taxon>
        <taxon>Pterygota</taxon>
        <taxon>Neoptera</taxon>
        <taxon>Endopterygota</taxon>
        <taxon>Coleoptera</taxon>
        <taxon>Polyphaga</taxon>
        <taxon>Cucujiformia</taxon>
        <taxon>Chrysomeloidea</taxon>
        <taxon>Chrysomelidae</taxon>
        <taxon>Galerucinae</taxon>
        <taxon>Diabroticina</taxon>
        <taxon>Diabroticites</taxon>
        <taxon>Diabrotica</taxon>
    </lineage>
</organism>
<dbReference type="PANTHER" id="PTHR48225:SF7">
    <property type="entry name" value="MEIOSIS-SPECIFIC PROTEIN HOP1"/>
    <property type="match status" value="1"/>
</dbReference>
<keyword evidence="4" id="KW-0539">Nucleus</keyword>
<comment type="subcellular location">
    <subcellularLocation>
        <location evidence="2">Chromosome</location>
    </subcellularLocation>
    <subcellularLocation>
        <location evidence="1">Nucleus</location>
    </subcellularLocation>
</comment>
<dbReference type="GeneID" id="126887043"/>
<sequence>MCGLTMVKSTSVETKINGNLVKQSVKSFVLSKKYTRIVLKASVFNIICRRLPINKDELDCKEYNGASFFILKGMKKNKNIENPFIETFLAWLKGIKDAIDKNYLKSVYILLKESEGNVVESYSFNLKYNTDPNFSNKNEGGKTPEDVKGATTTMFNSISALENIPKLSPEITLDIEFMYNDDCPMDYEPPGFVSSVQPMCLQIKTPTRLGKVNTGFHSVMARSSKFQKIIASEEDQSKVQEDQNILDDLNTDKGNDIIEEDFEEDQNFQDDLNTYEGNDIIEEDYNNLPDHEMIDVISIGDQSVASEGSSRFPKAIIDEMDHEDDPNTYLDDSMGEEVLAGLLDKTRAVNTSNVTIPDQDMSTPNIFTEEEEDDVYLRRTMNIFTLTEKIGALPMELLNSMEKKDKKTFVDEIKKFKIYRPDPADPENLQKGFIDMEKLSTFKNALKSYSR</sequence>
<dbReference type="InterPro" id="IPR036570">
    <property type="entry name" value="HORMA_dom_sf"/>
</dbReference>
<keyword evidence="5" id="KW-0469">Meiosis</keyword>
<feature type="domain" description="HORMA" evidence="6">
    <location>
        <begin position="29"/>
        <end position="223"/>
    </location>
</feature>
<dbReference type="Pfam" id="PF02301">
    <property type="entry name" value="HORMA"/>
    <property type="match status" value="1"/>
</dbReference>
<evidence type="ECO:0000259" key="6">
    <source>
        <dbReference type="PROSITE" id="PS50815"/>
    </source>
</evidence>
<evidence type="ECO:0000256" key="3">
    <source>
        <dbReference type="ARBA" id="ARBA00022454"/>
    </source>
</evidence>
<name>A0ABM5KJD2_DIAVI</name>
<reference evidence="7" key="1">
    <citation type="submission" date="2025-05" db="UniProtKB">
        <authorList>
            <consortium name="EnsemblMetazoa"/>
        </authorList>
    </citation>
    <scope>IDENTIFICATION</scope>
</reference>
<keyword evidence="3" id="KW-0158">Chromosome</keyword>
<dbReference type="Gene3D" id="3.30.900.10">
    <property type="entry name" value="HORMA domain"/>
    <property type="match status" value="1"/>
</dbReference>
<proteinExistence type="predicted"/>
<dbReference type="PANTHER" id="PTHR48225">
    <property type="entry name" value="HORMA DOMAIN-CONTAINING PROTEIN 1"/>
    <property type="match status" value="1"/>
</dbReference>
<accession>A0ABM5KJD2</accession>
<dbReference type="InterPro" id="IPR051294">
    <property type="entry name" value="HORMA_MeioticProgression"/>
</dbReference>
<dbReference type="EnsemblMetazoa" id="XM_050654362.1">
    <property type="protein sequence ID" value="XP_050510319.1"/>
    <property type="gene ID" value="LOC126887043"/>
</dbReference>
<dbReference type="RefSeq" id="XP_050510319.1">
    <property type="nucleotide sequence ID" value="XM_050654362.1"/>
</dbReference>
<evidence type="ECO:0000313" key="7">
    <source>
        <dbReference type="EnsemblMetazoa" id="XP_050510319.1"/>
    </source>
</evidence>
<dbReference type="Proteomes" id="UP001652700">
    <property type="component" value="Unplaced"/>
</dbReference>